<feature type="region of interest" description="Disordered" evidence="1">
    <location>
        <begin position="30"/>
        <end position="110"/>
    </location>
</feature>
<evidence type="ECO:0000313" key="2">
    <source>
        <dbReference type="EMBL" id="TMW80724.1"/>
    </source>
</evidence>
<comment type="caution">
    <text evidence="2">The sequence shown here is derived from an EMBL/GenBank/DDBJ whole genome shotgun (WGS) entry which is preliminary data.</text>
</comment>
<sequence length="110" mass="12361">MTEAFKRLNYKNEVLLQENLQLKKRTAKMENNLKTKNTQTNIEGSPSPRKMDEMGEHSPLNVNKSIVSDKDTTSPVQTVAGKDFSNPLMAVTLPKSEKDEGSSSRRQLPL</sequence>
<dbReference type="EMBL" id="RXGB01042149">
    <property type="protein sequence ID" value="TMW80724.1"/>
    <property type="molecule type" value="Genomic_DNA"/>
</dbReference>
<dbReference type="AlphaFoldDB" id="A0A6N2AH38"/>
<organism evidence="2">
    <name type="scientific">Solanum chilense</name>
    <name type="common">Tomato</name>
    <name type="synonym">Lycopersicon chilense</name>
    <dbReference type="NCBI Taxonomy" id="4083"/>
    <lineage>
        <taxon>Eukaryota</taxon>
        <taxon>Viridiplantae</taxon>
        <taxon>Streptophyta</taxon>
        <taxon>Embryophyta</taxon>
        <taxon>Tracheophyta</taxon>
        <taxon>Spermatophyta</taxon>
        <taxon>Magnoliopsida</taxon>
        <taxon>eudicotyledons</taxon>
        <taxon>Gunneridae</taxon>
        <taxon>Pentapetalae</taxon>
        <taxon>asterids</taxon>
        <taxon>lamiids</taxon>
        <taxon>Solanales</taxon>
        <taxon>Solanaceae</taxon>
        <taxon>Solanoideae</taxon>
        <taxon>Solaneae</taxon>
        <taxon>Solanum</taxon>
        <taxon>Solanum subgen. Lycopersicon</taxon>
    </lineage>
</organism>
<reference evidence="2" key="1">
    <citation type="submission" date="2019-05" db="EMBL/GenBank/DDBJ databases">
        <title>The de novo reference genome and transcriptome assemblies of the wild tomato species Solanum chilense.</title>
        <authorList>
            <person name="Stam R."/>
            <person name="Nosenko T."/>
            <person name="Hoerger A.C."/>
            <person name="Stephan W."/>
            <person name="Seidel M.A."/>
            <person name="Kuhn J.M.M."/>
            <person name="Haberer G."/>
            <person name="Tellier A."/>
        </authorList>
    </citation>
    <scope>NUCLEOTIDE SEQUENCE</scope>
    <source>
        <tissue evidence="2">Mature leaves</tissue>
    </source>
</reference>
<proteinExistence type="predicted"/>
<accession>A0A6N2AH38</accession>
<feature type="compositionally biased region" description="Polar residues" evidence="1">
    <location>
        <begin position="34"/>
        <end position="44"/>
    </location>
</feature>
<protein>
    <submittedName>
        <fullName evidence="2">Uncharacterized protein</fullName>
    </submittedName>
</protein>
<name>A0A6N2AH38_SOLCI</name>
<evidence type="ECO:0000256" key="1">
    <source>
        <dbReference type="SAM" id="MobiDB-lite"/>
    </source>
</evidence>
<gene>
    <name evidence="2" type="ORF">EJD97_016051</name>
</gene>